<keyword evidence="3" id="KW-1185">Reference proteome</keyword>
<organism evidence="2 3">
    <name type="scientific">Catenovulum sediminis</name>
    <dbReference type="NCBI Taxonomy" id="1740262"/>
    <lineage>
        <taxon>Bacteria</taxon>
        <taxon>Pseudomonadati</taxon>
        <taxon>Pseudomonadota</taxon>
        <taxon>Gammaproteobacteria</taxon>
        <taxon>Alteromonadales</taxon>
        <taxon>Alteromonadaceae</taxon>
        <taxon>Catenovulum</taxon>
    </lineage>
</organism>
<accession>A0ABV1RL08</accession>
<dbReference type="EMBL" id="JBELOE010000265">
    <property type="protein sequence ID" value="MER2493628.1"/>
    <property type="molecule type" value="Genomic_DNA"/>
</dbReference>
<evidence type="ECO:0000313" key="3">
    <source>
        <dbReference type="Proteomes" id="UP001467690"/>
    </source>
</evidence>
<name>A0ABV1RL08_9ALTE</name>
<proteinExistence type="predicted"/>
<sequence length="46" mass="4808">MSSNARGIKLTTVAFAVLIMAVSAMFNSATADNSHGQQVVDEQPAK</sequence>
<feature type="signal peptide" evidence="1">
    <location>
        <begin position="1"/>
        <end position="31"/>
    </location>
</feature>
<gene>
    <name evidence="2" type="ORF">ABS311_17250</name>
</gene>
<feature type="chain" id="PRO_5045846599" evidence="1">
    <location>
        <begin position="32"/>
        <end position="46"/>
    </location>
</feature>
<dbReference type="RefSeq" id="WP_185976633.1">
    <property type="nucleotide sequence ID" value="NZ_CP041660.1"/>
</dbReference>
<reference evidence="2 3" key="1">
    <citation type="submission" date="2024-06" db="EMBL/GenBank/DDBJ databases">
        <authorList>
            <person name="Chen R.Y."/>
        </authorList>
    </citation>
    <scope>NUCLEOTIDE SEQUENCE [LARGE SCALE GENOMIC DNA]</scope>
    <source>
        <strain evidence="2 3">D2</strain>
    </source>
</reference>
<keyword evidence="1" id="KW-0732">Signal</keyword>
<protein>
    <submittedName>
        <fullName evidence="2">Uncharacterized protein</fullName>
    </submittedName>
</protein>
<evidence type="ECO:0000256" key="1">
    <source>
        <dbReference type="SAM" id="SignalP"/>
    </source>
</evidence>
<dbReference type="Proteomes" id="UP001467690">
    <property type="component" value="Unassembled WGS sequence"/>
</dbReference>
<evidence type="ECO:0000313" key="2">
    <source>
        <dbReference type="EMBL" id="MER2493628.1"/>
    </source>
</evidence>
<comment type="caution">
    <text evidence="2">The sequence shown here is derived from an EMBL/GenBank/DDBJ whole genome shotgun (WGS) entry which is preliminary data.</text>
</comment>